<feature type="transmembrane region" description="Helical" evidence="5">
    <location>
        <begin position="276"/>
        <end position="295"/>
    </location>
</feature>
<feature type="transmembrane region" description="Helical" evidence="5">
    <location>
        <begin position="192"/>
        <end position="216"/>
    </location>
</feature>
<feature type="transmembrane region" description="Helical" evidence="5">
    <location>
        <begin position="159"/>
        <end position="180"/>
    </location>
</feature>
<gene>
    <name evidence="7" type="ORF">SAMN05216386_0457</name>
</gene>
<reference evidence="8" key="1">
    <citation type="submission" date="2016-10" db="EMBL/GenBank/DDBJ databases">
        <authorList>
            <person name="Varghese N."/>
        </authorList>
    </citation>
    <scope>NUCLEOTIDE SEQUENCE [LARGE SCALE GENOMIC DNA]</scope>
    <source>
        <strain evidence="8">Nsp8</strain>
    </source>
</reference>
<dbReference type="SUPFAM" id="SSF103481">
    <property type="entry name" value="Multidrug resistance efflux transporter EmrE"/>
    <property type="match status" value="2"/>
</dbReference>
<organism evidence="7 8">
    <name type="scientific">Nitrosospira briensis</name>
    <dbReference type="NCBI Taxonomy" id="35799"/>
    <lineage>
        <taxon>Bacteria</taxon>
        <taxon>Pseudomonadati</taxon>
        <taxon>Pseudomonadota</taxon>
        <taxon>Betaproteobacteria</taxon>
        <taxon>Nitrosomonadales</taxon>
        <taxon>Nitrosomonadaceae</taxon>
        <taxon>Nitrosospira</taxon>
    </lineage>
</organism>
<keyword evidence="3 5" id="KW-1133">Transmembrane helix</keyword>
<feature type="transmembrane region" description="Helical" evidence="5">
    <location>
        <begin position="79"/>
        <end position="97"/>
    </location>
</feature>
<evidence type="ECO:0000256" key="5">
    <source>
        <dbReference type="SAM" id="Phobius"/>
    </source>
</evidence>
<feature type="transmembrane region" description="Helical" evidence="5">
    <location>
        <begin position="222"/>
        <end position="240"/>
    </location>
</feature>
<accession>A0A1I4Y3B5</accession>
<feature type="transmembrane region" description="Helical" evidence="5">
    <location>
        <begin position="135"/>
        <end position="153"/>
    </location>
</feature>
<keyword evidence="2 5" id="KW-0812">Transmembrane</keyword>
<protein>
    <submittedName>
        <fullName evidence="7">S-adenosylmethionine uptake transporter</fullName>
    </submittedName>
</protein>
<keyword evidence="4 5" id="KW-0472">Membrane</keyword>
<name>A0A1I4Y3B5_9PROT</name>
<evidence type="ECO:0000313" key="8">
    <source>
        <dbReference type="Proteomes" id="UP000183107"/>
    </source>
</evidence>
<feature type="domain" description="EamA" evidence="6">
    <location>
        <begin position="19"/>
        <end position="150"/>
    </location>
</feature>
<comment type="subcellular location">
    <subcellularLocation>
        <location evidence="1">Membrane</location>
        <topology evidence="1">Multi-pass membrane protein</topology>
    </subcellularLocation>
</comment>
<sequence>MRADRILNRERKEKLPAPVLMVAATFLFATMGMCVKFASAEYSTSEIVFYRGLVGAAIMLVLTRTHGLTLRTSLPSLHFSRSITGVSALGLWFYAIGELPLSTAVTLNYMSPIWMALMLLGGSAFLGGRGVDVRLACTVLLGFAGVVCILQPTMEHNQLWAGLMGLLSGLLTAMAYLQVSALGKAGEPEGRVVFYFSLCSIGAGALVTSLVSGWHVHTLKGLSMLLAVGLLATLAQLLMTRAYAIGRMLVNGSLQYLSILWSYFYGVLLFNDLVTGLGLLGMGLIAVAGIAAARLRQSITPANSINTAPGP</sequence>
<feature type="transmembrane region" description="Helical" evidence="5">
    <location>
        <begin position="252"/>
        <end position="270"/>
    </location>
</feature>
<dbReference type="GO" id="GO:0016020">
    <property type="term" value="C:membrane"/>
    <property type="evidence" value="ECO:0007669"/>
    <property type="project" value="UniProtKB-SubCell"/>
</dbReference>
<evidence type="ECO:0000256" key="3">
    <source>
        <dbReference type="ARBA" id="ARBA00022989"/>
    </source>
</evidence>
<evidence type="ECO:0000256" key="2">
    <source>
        <dbReference type="ARBA" id="ARBA00022692"/>
    </source>
</evidence>
<dbReference type="Proteomes" id="UP000183107">
    <property type="component" value="Unassembled WGS sequence"/>
</dbReference>
<dbReference type="AlphaFoldDB" id="A0A1I4Y3B5"/>
<keyword evidence="8" id="KW-1185">Reference proteome</keyword>
<dbReference type="InterPro" id="IPR000620">
    <property type="entry name" value="EamA_dom"/>
</dbReference>
<dbReference type="EMBL" id="FOVJ01000001">
    <property type="protein sequence ID" value="SFN32010.1"/>
    <property type="molecule type" value="Genomic_DNA"/>
</dbReference>
<proteinExistence type="predicted"/>
<feature type="transmembrane region" description="Helical" evidence="5">
    <location>
        <begin position="48"/>
        <end position="67"/>
    </location>
</feature>
<feature type="transmembrane region" description="Helical" evidence="5">
    <location>
        <begin position="20"/>
        <end position="42"/>
    </location>
</feature>
<dbReference type="PANTHER" id="PTHR22911:SF6">
    <property type="entry name" value="SOLUTE CARRIER FAMILY 35 MEMBER G1"/>
    <property type="match status" value="1"/>
</dbReference>
<feature type="transmembrane region" description="Helical" evidence="5">
    <location>
        <begin position="109"/>
        <end position="128"/>
    </location>
</feature>
<dbReference type="RefSeq" id="WP_256209998.1">
    <property type="nucleotide sequence ID" value="NZ_FOVY01000001.1"/>
</dbReference>
<evidence type="ECO:0000256" key="1">
    <source>
        <dbReference type="ARBA" id="ARBA00004141"/>
    </source>
</evidence>
<evidence type="ECO:0000313" key="7">
    <source>
        <dbReference type="EMBL" id="SFN32010.1"/>
    </source>
</evidence>
<evidence type="ECO:0000256" key="4">
    <source>
        <dbReference type="ARBA" id="ARBA00023136"/>
    </source>
</evidence>
<dbReference type="PANTHER" id="PTHR22911">
    <property type="entry name" value="ACYL-MALONYL CONDENSING ENZYME-RELATED"/>
    <property type="match status" value="1"/>
</dbReference>
<evidence type="ECO:0000259" key="6">
    <source>
        <dbReference type="Pfam" id="PF00892"/>
    </source>
</evidence>
<dbReference type="Pfam" id="PF00892">
    <property type="entry name" value="EamA"/>
    <property type="match status" value="1"/>
</dbReference>
<dbReference type="InterPro" id="IPR037185">
    <property type="entry name" value="EmrE-like"/>
</dbReference>